<keyword evidence="3" id="KW-1185">Reference proteome</keyword>
<name>A0A9Q1II40_SYNKA</name>
<comment type="similarity">
    <text evidence="1">Belongs to the SEC6 family.</text>
</comment>
<evidence type="ECO:0000313" key="2">
    <source>
        <dbReference type="EMBL" id="KAJ8341355.1"/>
    </source>
</evidence>
<reference evidence="2" key="1">
    <citation type="journal article" date="2023" name="Science">
        <title>Genome structures resolve the early diversification of teleost fishes.</title>
        <authorList>
            <person name="Parey E."/>
            <person name="Louis A."/>
            <person name="Montfort J."/>
            <person name="Bouchez O."/>
            <person name="Roques C."/>
            <person name="Iampietro C."/>
            <person name="Lluch J."/>
            <person name="Castinel A."/>
            <person name="Donnadieu C."/>
            <person name="Desvignes T."/>
            <person name="Floi Bucao C."/>
            <person name="Jouanno E."/>
            <person name="Wen M."/>
            <person name="Mejri S."/>
            <person name="Dirks R."/>
            <person name="Jansen H."/>
            <person name="Henkel C."/>
            <person name="Chen W.J."/>
            <person name="Zahm M."/>
            <person name="Cabau C."/>
            <person name="Klopp C."/>
            <person name="Thompson A.W."/>
            <person name="Robinson-Rechavi M."/>
            <person name="Braasch I."/>
            <person name="Lecointre G."/>
            <person name="Bobe J."/>
            <person name="Postlethwait J.H."/>
            <person name="Berthelot C."/>
            <person name="Roest Crollius H."/>
            <person name="Guiguen Y."/>
        </authorList>
    </citation>
    <scope>NUCLEOTIDE SEQUENCE</scope>
    <source>
        <strain evidence="2">WJC10195</strain>
    </source>
</reference>
<dbReference type="AlphaFoldDB" id="A0A9Q1II40"/>
<dbReference type="EMBL" id="JAINUF010000015">
    <property type="protein sequence ID" value="KAJ8341355.1"/>
    <property type="molecule type" value="Genomic_DNA"/>
</dbReference>
<dbReference type="InterPro" id="IPR010326">
    <property type="entry name" value="EXOC3/Sec6"/>
</dbReference>
<dbReference type="PANTHER" id="PTHR21292:SF12">
    <property type="entry name" value="EXOCYST COMPLEX COMPONENT 3-LIKE PROTEIN"/>
    <property type="match status" value="1"/>
</dbReference>
<dbReference type="OrthoDB" id="8806573at2759"/>
<dbReference type="GO" id="GO:0000149">
    <property type="term" value="F:SNARE binding"/>
    <property type="evidence" value="ECO:0007669"/>
    <property type="project" value="TreeGrafter"/>
</dbReference>
<sequence length="500" mass="57342">MAQEVLCSETAGGVCAESTSQNLKEMYQEVCSIMNNALLGESPSVEEMRLASQAIVLGQKYCGVCQEEWSPQNWFTKFTQLVEQAGTQKIPQPPLERTGSEYHVLSEYLQLVQETVLEELKRLSPSLRETPLFDCVVENFHRCIFAQLDQVLQCTLTADQTYLVLNWVAHVYLSKELMGHPDIKDNCSNGLDMLVFSDWLQRAENKLLTAVQEAVLERLCSILRSEEIYWGVYIPGDEENFIKLHVDVIQVLQGCIKQAGKTSERLKVKVQAICYQELLVFLEKTYVHTIASNRNDDSIKAVHSLKSIEAQSLELVLREPFFKAEASLKEYFKKGNRTKLDVIEEISAHFSTLPKTNQEAHKIAVDTAYERLTSLYLKCLLQSNKSELERSWSDVGSEVTENAKYLHKMFSCLNPEVKKRNQALLNVGKVLKSNDINAQKITVAEMRIDCPDMSQEQVRILLRWKGLSRSQVREVLDACGEYTFDPPNNKPRWYRQWYRC</sequence>
<organism evidence="2 3">
    <name type="scientific">Synaphobranchus kaupii</name>
    <name type="common">Kaup's arrowtooth eel</name>
    <dbReference type="NCBI Taxonomy" id="118154"/>
    <lineage>
        <taxon>Eukaryota</taxon>
        <taxon>Metazoa</taxon>
        <taxon>Chordata</taxon>
        <taxon>Craniata</taxon>
        <taxon>Vertebrata</taxon>
        <taxon>Euteleostomi</taxon>
        <taxon>Actinopterygii</taxon>
        <taxon>Neopterygii</taxon>
        <taxon>Teleostei</taxon>
        <taxon>Anguilliformes</taxon>
        <taxon>Synaphobranchidae</taxon>
        <taxon>Synaphobranchus</taxon>
    </lineage>
</organism>
<dbReference type="GO" id="GO:0000145">
    <property type="term" value="C:exocyst"/>
    <property type="evidence" value="ECO:0007669"/>
    <property type="project" value="InterPro"/>
</dbReference>
<accession>A0A9Q1II40</accession>
<dbReference type="InterPro" id="IPR042532">
    <property type="entry name" value="EXOC3/Sec6_C"/>
</dbReference>
<proteinExistence type="inferred from homology"/>
<protein>
    <submittedName>
        <fullName evidence="2">Uncharacterized protein</fullName>
    </submittedName>
</protein>
<dbReference type="Gene3D" id="1.10.357.70">
    <property type="entry name" value="Exocyst complex component Sec6, C-terminal domain"/>
    <property type="match status" value="1"/>
</dbReference>
<comment type="caution">
    <text evidence="2">The sequence shown here is derived from an EMBL/GenBank/DDBJ whole genome shotgun (WGS) entry which is preliminary data.</text>
</comment>
<dbReference type="GO" id="GO:0051601">
    <property type="term" value="P:exocyst localization"/>
    <property type="evidence" value="ECO:0007669"/>
    <property type="project" value="TreeGrafter"/>
</dbReference>
<gene>
    <name evidence="2" type="ORF">SKAU_G00336460</name>
</gene>
<evidence type="ECO:0000256" key="1">
    <source>
        <dbReference type="ARBA" id="ARBA00009447"/>
    </source>
</evidence>
<evidence type="ECO:0000313" key="3">
    <source>
        <dbReference type="Proteomes" id="UP001152622"/>
    </source>
</evidence>
<dbReference type="Proteomes" id="UP001152622">
    <property type="component" value="Chromosome 15"/>
</dbReference>
<dbReference type="GO" id="GO:0006887">
    <property type="term" value="P:exocytosis"/>
    <property type="evidence" value="ECO:0007669"/>
    <property type="project" value="InterPro"/>
</dbReference>
<dbReference type="PANTHER" id="PTHR21292">
    <property type="entry name" value="EXOCYST COMPLEX COMPONENT SEC6-RELATED"/>
    <property type="match status" value="1"/>
</dbReference>